<dbReference type="AlphaFoldDB" id="A0A9D4I0T0"/>
<gene>
    <name evidence="1" type="ORF">DPMN_046650</name>
</gene>
<reference evidence="1" key="2">
    <citation type="submission" date="2020-11" db="EMBL/GenBank/DDBJ databases">
        <authorList>
            <person name="McCartney M.A."/>
            <person name="Auch B."/>
            <person name="Kono T."/>
            <person name="Mallez S."/>
            <person name="Becker A."/>
            <person name="Gohl D.M."/>
            <person name="Silverstein K.A.T."/>
            <person name="Koren S."/>
            <person name="Bechman K.B."/>
            <person name="Herman A."/>
            <person name="Abrahante J.E."/>
            <person name="Garbe J."/>
        </authorList>
    </citation>
    <scope>NUCLEOTIDE SEQUENCE</scope>
    <source>
        <strain evidence="1">Duluth1</strain>
        <tissue evidence="1">Whole animal</tissue>
    </source>
</reference>
<evidence type="ECO:0000313" key="1">
    <source>
        <dbReference type="EMBL" id="KAH3739958.1"/>
    </source>
</evidence>
<evidence type="ECO:0000313" key="2">
    <source>
        <dbReference type="Proteomes" id="UP000828390"/>
    </source>
</evidence>
<dbReference type="EMBL" id="JAIWYP010000011">
    <property type="protein sequence ID" value="KAH3739958.1"/>
    <property type="molecule type" value="Genomic_DNA"/>
</dbReference>
<proteinExistence type="predicted"/>
<organism evidence="1 2">
    <name type="scientific">Dreissena polymorpha</name>
    <name type="common">Zebra mussel</name>
    <name type="synonym">Mytilus polymorpha</name>
    <dbReference type="NCBI Taxonomy" id="45954"/>
    <lineage>
        <taxon>Eukaryota</taxon>
        <taxon>Metazoa</taxon>
        <taxon>Spiralia</taxon>
        <taxon>Lophotrochozoa</taxon>
        <taxon>Mollusca</taxon>
        <taxon>Bivalvia</taxon>
        <taxon>Autobranchia</taxon>
        <taxon>Heteroconchia</taxon>
        <taxon>Euheterodonta</taxon>
        <taxon>Imparidentia</taxon>
        <taxon>Neoheterodontei</taxon>
        <taxon>Myida</taxon>
        <taxon>Dreissenoidea</taxon>
        <taxon>Dreissenidae</taxon>
        <taxon>Dreissena</taxon>
    </lineage>
</organism>
<keyword evidence="2" id="KW-1185">Reference proteome</keyword>
<dbReference type="Proteomes" id="UP000828390">
    <property type="component" value="Unassembled WGS sequence"/>
</dbReference>
<comment type="caution">
    <text evidence="1">The sequence shown here is derived from an EMBL/GenBank/DDBJ whole genome shotgun (WGS) entry which is preliminary data.</text>
</comment>
<protein>
    <submittedName>
        <fullName evidence="1">Uncharacterized protein</fullName>
    </submittedName>
</protein>
<name>A0A9D4I0T0_DREPO</name>
<accession>A0A9D4I0T0</accession>
<sequence>MDASHDRSSMNKERQKIKALQLIKQQSENEKCNSPDTISWCRLLIKYGTPQKLLERQFTPLVWHRVSNCNNNSGVHYDCMKRLW</sequence>
<reference evidence="1" key="1">
    <citation type="journal article" date="2019" name="bioRxiv">
        <title>The Genome of the Zebra Mussel, Dreissena polymorpha: A Resource for Invasive Species Research.</title>
        <authorList>
            <person name="McCartney M.A."/>
            <person name="Auch B."/>
            <person name="Kono T."/>
            <person name="Mallez S."/>
            <person name="Zhang Y."/>
            <person name="Obille A."/>
            <person name="Becker A."/>
            <person name="Abrahante J.E."/>
            <person name="Garbe J."/>
            <person name="Badalamenti J.P."/>
            <person name="Herman A."/>
            <person name="Mangelson H."/>
            <person name="Liachko I."/>
            <person name="Sullivan S."/>
            <person name="Sone E.D."/>
            <person name="Koren S."/>
            <person name="Silverstein K.A.T."/>
            <person name="Beckman K.B."/>
            <person name="Gohl D.M."/>
        </authorList>
    </citation>
    <scope>NUCLEOTIDE SEQUENCE</scope>
    <source>
        <strain evidence="1">Duluth1</strain>
        <tissue evidence="1">Whole animal</tissue>
    </source>
</reference>